<dbReference type="Gene3D" id="3.40.50.620">
    <property type="entry name" value="HUPs"/>
    <property type="match status" value="1"/>
</dbReference>
<gene>
    <name evidence="2" type="ORF">HYH03_006567</name>
</gene>
<evidence type="ECO:0000256" key="1">
    <source>
        <dbReference type="SAM" id="MobiDB-lite"/>
    </source>
</evidence>
<evidence type="ECO:0000313" key="2">
    <source>
        <dbReference type="EMBL" id="KAG2495295.1"/>
    </source>
</evidence>
<protein>
    <recommendedName>
        <fullName evidence="4">Diphthine--ammonia ligase</fullName>
    </recommendedName>
</protein>
<feature type="compositionally biased region" description="Basic and acidic residues" evidence="1">
    <location>
        <begin position="213"/>
        <end position="222"/>
    </location>
</feature>
<feature type="region of interest" description="Disordered" evidence="1">
    <location>
        <begin position="195"/>
        <end position="234"/>
    </location>
</feature>
<evidence type="ECO:0000313" key="3">
    <source>
        <dbReference type="Proteomes" id="UP000612055"/>
    </source>
</evidence>
<keyword evidence="3" id="KW-1185">Reference proteome</keyword>
<dbReference type="OrthoDB" id="686384at2759"/>
<sequence length="319" mass="34209">MSGDDAETRPAMRKAAVSFTGGKDSMTVLHLLRAPHVALAASKAWADAAWRDDLRQRLEQVAGLEVVLLVTFAPAGAAKPFKAHPLDLVKQQAQALGLPHQVVEVSAAPTFLDSYREGMARLHREQGIQVLLTGDMLDVCSNFMPRAAEGSGLQLRSPLWDIDRRLLLEMVWAYGMAPVVTCVNRAKFVRPTGDAAGTAGAGASDAAASTDGGKAEAAKTEQEGEACGGSGVADGGADDGEAAARLLLGHELDRELHRTVLQPAVQMYGIDEAGEWGEFHTMVTRSCLFSQPLRLPDKRLVQREGEYLYFQFEGEAAAK</sequence>
<reference evidence="2" key="1">
    <citation type="journal article" date="2020" name="bioRxiv">
        <title>Comparative genomics of Chlamydomonas.</title>
        <authorList>
            <person name="Craig R.J."/>
            <person name="Hasan A.R."/>
            <person name="Ness R.W."/>
            <person name="Keightley P.D."/>
        </authorList>
    </citation>
    <scope>NUCLEOTIDE SEQUENCE</scope>
    <source>
        <strain evidence="2">CCAP 11/70</strain>
    </source>
</reference>
<dbReference type="InterPro" id="IPR014729">
    <property type="entry name" value="Rossmann-like_a/b/a_fold"/>
</dbReference>
<proteinExistence type="predicted"/>
<dbReference type="EMBL" id="JAEHOE010000025">
    <property type="protein sequence ID" value="KAG2495295.1"/>
    <property type="molecule type" value="Genomic_DNA"/>
</dbReference>
<dbReference type="Gene3D" id="3.90.1490.10">
    <property type="entry name" value="putative n-type atp pyrophosphatase, domain 2"/>
    <property type="match status" value="1"/>
</dbReference>
<dbReference type="SUPFAM" id="SSF52402">
    <property type="entry name" value="Adenine nucleotide alpha hydrolases-like"/>
    <property type="match status" value="2"/>
</dbReference>
<organism evidence="2 3">
    <name type="scientific">Edaphochlamys debaryana</name>
    <dbReference type="NCBI Taxonomy" id="47281"/>
    <lineage>
        <taxon>Eukaryota</taxon>
        <taxon>Viridiplantae</taxon>
        <taxon>Chlorophyta</taxon>
        <taxon>core chlorophytes</taxon>
        <taxon>Chlorophyceae</taxon>
        <taxon>CS clade</taxon>
        <taxon>Chlamydomonadales</taxon>
        <taxon>Chlamydomonadales incertae sedis</taxon>
        <taxon>Edaphochlamys</taxon>
    </lineage>
</organism>
<name>A0A836C034_9CHLO</name>
<accession>A0A836C034</accession>
<dbReference type="AlphaFoldDB" id="A0A836C034"/>
<feature type="compositionally biased region" description="Low complexity" evidence="1">
    <location>
        <begin position="195"/>
        <end position="212"/>
    </location>
</feature>
<evidence type="ECO:0008006" key="4">
    <source>
        <dbReference type="Google" id="ProtNLM"/>
    </source>
</evidence>
<dbReference type="Proteomes" id="UP000612055">
    <property type="component" value="Unassembled WGS sequence"/>
</dbReference>
<comment type="caution">
    <text evidence="2">The sequence shown here is derived from an EMBL/GenBank/DDBJ whole genome shotgun (WGS) entry which is preliminary data.</text>
</comment>